<dbReference type="KEGG" id="amt:Amet_0876"/>
<dbReference type="GO" id="GO:0004521">
    <property type="term" value="F:RNA endonuclease activity"/>
    <property type="evidence" value="ECO:0007669"/>
    <property type="project" value="InterPro"/>
</dbReference>
<dbReference type="eggNOG" id="ENOG502ZTBM">
    <property type="taxonomic scope" value="Bacteria"/>
</dbReference>
<dbReference type="RefSeq" id="WP_012062141.1">
    <property type="nucleotide sequence ID" value="NC_009633.1"/>
</dbReference>
<feature type="domain" description="Bacterial toxin RNase RnlA/LsoA DBD" evidence="1">
    <location>
        <begin position="5"/>
        <end position="95"/>
    </location>
</feature>
<dbReference type="Pfam" id="PF19034">
    <property type="entry name" value="RnlA-toxin_DBD"/>
    <property type="match status" value="1"/>
</dbReference>
<accession>A6TLN0</accession>
<organism evidence="2 3">
    <name type="scientific">Alkaliphilus metalliredigens (strain QYMF)</name>
    <dbReference type="NCBI Taxonomy" id="293826"/>
    <lineage>
        <taxon>Bacteria</taxon>
        <taxon>Bacillati</taxon>
        <taxon>Bacillota</taxon>
        <taxon>Clostridia</taxon>
        <taxon>Peptostreptococcales</taxon>
        <taxon>Natronincolaceae</taxon>
        <taxon>Alkaliphilus</taxon>
    </lineage>
</organism>
<name>A6TLN0_ALKMQ</name>
<dbReference type="Gene3D" id="6.10.250.2650">
    <property type="match status" value="1"/>
</dbReference>
<dbReference type="OrthoDB" id="9811552at2"/>
<proteinExistence type="predicted"/>
<dbReference type="EMBL" id="CP000724">
    <property type="protein sequence ID" value="ABR47098.1"/>
    <property type="molecule type" value="Genomic_DNA"/>
</dbReference>
<dbReference type="Proteomes" id="UP000001572">
    <property type="component" value="Chromosome"/>
</dbReference>
<evidence type="ECO:0000313" key="3">
    <source>
        <dbReference type="Proteomes" id="UP000001572"/>
    </source>
</evidence>
<dbReference type="AlphaFoldDB" id="A6TLN0"/>
<reference evidence="3" key="1">
    <citation type="journal article" date="2016" name="Genome Announc.">
        <title>Complete genome sequence of Alkaliphilus metalliredigens strain QYMF, an alkaliphilic and metal-reducing bacterium isolated from borax-contaminated leachate ponds.</title>
        <authorList>
            <person name="Hwang C."/>
            <person name="Copeland A."/>
            <person name="Lucas S."/>
            <person name="Lapidus A."/>
            <person name="Barry K."/>
            <person name="Detter J.C."/>
            <person name="Glavina Del Rio T."/>
            <person name="Hammon N."/>
            <person name="Israni S."/>
            <person name="Dalin E."/>
            <person name="Tice H."/>
            <person name="Pitluck S."/>
            <person name="Chertkov O."/>
            <person name="Brettin T."/>
            <person name="Bruce D."/>
            <person name="Han C."/>
            <person name="Schmutz J."/>
            <person name="Larimer F."/>
            <person name="Land M.L."/>
            <person name="Hauser L."/>
            <person name="Kyrpides N."/>
            <person name="Mikhailova N."/>
            <person name="Ye Q."/>
            <person name="Zhou J."/>
            <person name="Richardson P."/>
            <person name="Fields M.W."/>
        </authorList>
    </citation>
    <scope>NUCLEOTIDE SEQUENCE [LARGE SCALE GENOMIC DNA]</scope>
    <source>
        <strain evidence="3">QYMF</strain>
    </source>
</reference>
<gene>
    <name evidence="2" type="ordered locus">Amet_0876</name>
</gene>
<protein>
    <recommendedName>
        <fullName evidence="1">Bacterial toxin RNase RnlA/LsoA DBD domain-containing protein</fullName>
    </recommendedName>
</protein>
<evidence type="ECO:0000259" key="1">
    <source>
        <dbReference type="Pfam" id="PF19034"/>
    </source>
</evidence>
<dbReference type="InterPro" id="IPR043994">
    <property type="entry name" value="RnlA/LsoA-toxin_DBD"/>
</dbReference>
<dbReference type="HOGENOM" id="CLU_1933573_0_0_9"/>
<keyword evidence="3" id="KW-1185">Reference proteome</keyword>
<sequence>MGQRIKIPDYGILIDSTCRAFEGYFKTLLKTIDISKNREMKKSDWNSGNIFDGNRNLLSQYHHKLSFDDKIKNEQLNILSEMYSLMKDLRNPISHSGPRPTIKIPNYNDGLDQYNEIIDLINRSYTLFIN</sequence>
<evidence type="ECO:0000313" key="2">
    <source>
        <dbReference type="EMBL" id="ABR47098.1"/>
    </source>
</evidence>